<keyword evidence="3" id="KW-1185">Reference proteome</keyword>
<feature type="compositionally biased region" description="Polar residues" evidence="1">
    <location>
        <begin position="16"/>
        <end position="26"/>
    </location>
</feature>
<accession>A0A9P0L2P3</accession>
<sequence>MGHRTCTGIIGARMVQPQTSGTSEANKVQPERSRANSDVQLEVRPLYD</sequence>
<name>A0A9P0L2P3_ACAOB</name>
<comment type="caution">
    <text evidence="2">The sequence shown here is derived from an EMBL/GenBank/DDBJ whole genome shotgun (WGS) entry which is preliminary data.</text>
</comment>
<dbReference type="AlphaFoldDB" id="A0A9P0L2P3"/>
<proteinExistence type="predicted"/>
<protein>
    <submittedName>
        <fullName evidence="2">Uncharacterized protein</fullName>
    </submittedName>
</protein>
<evidence type="ECO:0000313" key="2">
    <source>
        <dbReference type="EMBL" id="CAH1988182.1"/>
    </source>
</evidence>
<dbReference type="Proteomes" id="UP001152888">
    <property type="component" value="Unassembled WGS sequence"/>
</dbReference>
<evidence type="ECO:0000313" key="3">
    <source>
        <dbReference type="Proteomes" id="UP001152888"/>
    </source>
</evidence>
<feature type="region of interest" description="Disordered" evidence="1">
    <location>
        <begin position="1"/>
        <end position="48"/>
    </location>
</feature>
<dbReference type="EMBL" id="CAKOFQ010007038">
    <property type="protein sequence ID" value="CAH1988182.1"/>
    <property type="molecule type" value="Genomic_DNA"/>
</dbReference>
<organism evidence="2 3">
    <name type="scientific">Acanthoscelides obtectus</name>
    <name type="common">Bean weevil</name>
    <name type="synonym">Bruchus obtectus</name>
    <dbReference type="NCBI Taxonomy" id="200917"/>
    <lineage>
        <taxon>Eukaryota</taxon>
        <taxon>Metazoa</taxon>
        <taxon>Ecdysozoa</taxon>
        <taxon>Arthropoda</taxon>
        <taxon>Hexapoda</taxon>
        <taxon>Insecta</taxon>
        <taxon>Pterygota</taxon>
        <taxon>Neoptera</taxon>
        <taxon>Endopterygota</taxon>
        <taxon>Coleoptera</taxon>
        <taxon>Polyphaga</taxon>
        <taxon>Cucujiformia</taxon>
        <taxon>Chrysomeloidea</taxon>
        <taxon>Chrysomelidae</taxon>
        <taxon>Bruchinae</taxon>
        <taxon>Bruchini</taxon>
        <taxon>Acanthoscelides</taxon>
    </lineage>
</organism>
<evidence type="ECO:0000256" key="1">
    <source>
        <dbReference type="SAM" id="MobiDB-lite"/>
    </source>
</evidence>
<reference evidence="2" key="1">
    <citation type="submission" date="2022-03" db="EMBL/GenBank/DDBJ databases">
        <authorList>
            <person name="Sayadi A."/>
        </authorList>
    </citation>
    <scope>NUCLEOTIDE SEQUENCE</scope>
</reference>
<gene>
    <name evidence="2" type="ORF">ACAOBT_LOCUS18333</name>
</gene>